<protein>
    <submittedName>
        <fullName evidence="3">CPBP family intramembrane metalloprotease</fullName>
    </submittedName>
</protein>
<dbReference type="PANTHER" id="PTHR43592:SF15">
    <property type="entry name" value="CAAX AMINO TERMINAL PROTEASE FAMILY PROTEIN"/>
    <property type="match status" value="1"/>
</dbReference>
<keyword evidence="1" id="KW-0472">Membrane</keyword>
<dbReference type="AlphaFoldDB" id="A0A9J6NY85"/>
<dbReference type="InterPro" id="IPR003675">
    <property type="entry name" value="Rce1/LyrA-like_dom"/>
</dbReference>
<reference evidence="3" key="2">
    <citation type="submission" date="2021-04" db="EMBL/GenBank/DDBJ databases">
        <authorList>
            <person name="Dong X."/>
        </authorList>
    </citation>
    <scope>NUCLEOTIDE SEQUENCE</scope>
    <source>
        <strain evidence="3">ZWT</strain>
    </source>
</reference>
<feature type="transmembrane region" description="Helical" evidence="1">
    <location>
        <begin position="12"/>
        <end position="37"/>
    </location>
</feature>
<proteinExistence type="predicted"/>
<comment type="caution">
    <text evidence="3">The sequence shown here is derived from an EMBL/GenBank/DDBJ whole genome shotgun (WGS) entry which is preliminary data.</text>
</comment>
<dbReference type="PANTHER" id="PTHR43592">
    <property type="entry name" value="CAAX AMINO TERMINAL PROTEASE"/>
    <property type="match status" value="1"/>
</dbReference>
<dbReference type="GO" id="GO:0008237">
    <property type="term" value="F:metallopeptidase activity"/>
    <property type="evidence" value="ECO:0007669"/>
    <property type="project" value="UniProtKB-KW"/>
</dbReference>
<accession>A0A9J6NY85</accession>
<gene>
    <name evidence="3" type="ORF">KDK92_02555</name>
</gene>
<reference evidence="3" key="1">
    <citation type="journal article" date="2021" name="mSystems">
        <title>Bacteria and Archaea Synergistically Convert Glycine Betaine to Biogenic Methane in the Formosa Cold Seep of the South China Sea.</title>
        <authorList>
            <person name="Li L."/>
            <person name="Zhang W."/>
            <person name="Zhang S."/>
            <person name="Song L."/>
            <person name="Sun Q."/>
            <person name="Zhang H."/>
            <person name="Xiang H."/>
            <person name="Dong X."/>
        </authorList>
    </citation>
    <scope>NUCLEOTIDE SEQUENCE</scope>
    <source>
        <strain evidence="3">ZWT</strain>
    </source>
</reference>
<keyword evidence="3" id="KW-0378">Hydrolase</keyword>
<sequence>MKLLKGLKKPVLYFVIYLVMQIVVGAFVGICLVAYVGATGDISNISVNAEEIIQKNVFAITLFAALLTLIIYHFMLKSKENSLAKYCGVRKVSIKNATLIIIMGTCLAFLSSLVVGLLQDFFTDYATINESISSVTDAVKNTGGELTHTRSSVEVIMAWIGMFSMIIGIPVFEEVLFRGLIFNSLKSHLKIGWCVVVSAIIFGIAHMNVLQGIYACFLGVVLAIAYEKTKSIWAPIIMHVTYNFLGGYAITIIAEKVGLELFYIIIGVAAIILPITLIIFLKNNKVEKSMQMDVHYK</sequence>
<feature type="transmembrane region" description="Helical" evidence="1">
    <location>
        <begin position="261"/>
        <end position="281"/>
    </location>
</feature>
<dbReference type="GO" id="GO:0080120">
    <property type="term" value="P:CAAX-box protein maturation"/>
    <property type="evidence" value="ECO:0007669"/>
    <property type="project" value="UniProtKB-ARBA"/>
</dbReference>
<keyword evidence="4" id="KW-1185">Reference proteome</keyword>
<feature type="transmembrane region" description="Helical" evidence="1">
    <location>
        <begin position="57"/>
        <end position="76"/>
    </location>
</feature>
<feature type="transmembrane region" description="Helical" evidence="1">
    <location>
        <begin position="156"/>
        <end position="181"/>
    </location>
</feature>
<dbReference type="RefSeq" id="WP_250857473.1">
    <property type="nucleotide sequence ID" value="NZ_JAGSOJ010000001.1"/>
</dbReference>
<keyword evidence="1" id="KW-1133">Transmembrane helix</keyword>
<evidence type="ECO:0000259" key="2">
    <source>
        <dbReference type="Pfam" id="PF02517"/>
    </source>
</evidence>
<keyword evidence="3" id="KW-0645">Protease</keyword>
<keyword evidence="3" id="KW-0482">Metalloprotease</keyword>
<dbReference type="Pfam" id="PF02517">
    <property type="entry name" value="Rce1-like"/>
    <property type="match status" value="1"/>
</dbReference>
<evidence type="ECO:0000313" key="3">
    <source>
        <dbReference type="EMBL" id="MCM1988605.1"/>
    </source>
</evidence>
<feature type="domain" description="CAAX prenyl protease 2/Lysostaphin resistance protein A-like" evidence="2">
    <location>
        <begin position="158"/>
        <end position="245"/>
    </location>
</feature>
<dbReference type="EMBL" id="JAGSOJ010000001">
    <property type="protein sequence ID" value="MCM1988605.1"/>
    <property type="molecule type" value="Genomic_DNA"/>
</dbReference>
<dbReference type="GO" id="GO:0004175">
    <property type="term" value="F:endopeptidase activity"/>
    <property type="evidence" value="ECO:0007669"/>
    <property type="project" value="UniProtKB-ARBA"/>
</dbReference>
<feature type="transmembrane region" description="Helical" evidence="1">
    <location>
        <begin position="232"/>
        <end position="254"/>
    </location>
</feature>
<feature type="transmembrane region" description="Helical" evidence="1">
    <location>
        <begin position="193"/>
        <end position="226"/>
    </location>
</feature>
<feature type="transmembrane region" description="Helical" evidence="1">
    <location>
        <begin position="97"/>
        <end position="118"/>
    </location>
</feature>
<evidence type="ECO:0000313" key="4">
    <source>
        <dbReference type="Proteomes" id="UP001056429"/>
    </source>
</evidence>
<evidence type="ECO:0000256" key="1">
    <source>
        <dbReference type="SAM" id="Phobius"/>
    </source>
</evidence>
<organism evidence="3 4">
    <name type="scientific">Oceanirhabdus seepicola</name>
    <dbReference type="NCBI Taxonomy" id="2828781"/>
    <lineage>
        <taxon>Bacteria</taxon>
        <taxon>Bacillati</taxon>
        <taxon>Bacillota</taxon>
        <taxon>Clostridia</taxon>
        <taxon>Eubacteriales</taxon>
        <taxon>Clostridiaceae</taxon>
        <taxon>Oceanirhabdus</taxon>
    </lineage>
</organism>
<dbReference type="Proteomes" id="UP001056429">
    <property type="component" value="Unassembled WGS sequence"/>
</dbReference>
<name>A0A9J6NY85_9CLOT</name>
<keyword evidence="1" id="KW-0812">Transmembrane</keyword>